<dbReference type="PANTHER" id="PTHR47655">
    <property type="entry name" value="QUINIC ACID UTILIZATION ACTIVATOR"/>
    <property type="match status" value="1"/>
</dbReference>
<sequence length="301" mass="34101">MNAHQSSTTSCHSRSDSNLRKRVSKACDRCRLKKSKCDGTTPCGRCRADNSICFFGERKRTPNYGRLYPKGYVEMLEQQQTWLVYGLQKLYQLSRKRERPQNSPVKCGQDGHPLTHDLLTQLGVLDHMKESYFEENIEALQQKLWDQSAGSFQNLDLSNRSSKSTQTPPTDSCSGDACVPFELPPMPPSFISQASTIKLQPQTLPQNPLYIEPVWLQGEGSPTTSHGLSQLSNSDFDAFDEIYRMEPSQIINHKFDNPMLSPVFHCQIPASCVTMPSFMDAKSEHDDFYQYLDLNSTTSPI</sequence>
<dbReference type="GO" id="GO:0003677">
    <property type="term" value="F:DNA binding"/>
    <property type="evidence" value="ECO:0007669"/>
    <property type="project" value="UniProtKB-KW"/>
</dbReference>
<dbReference type="InterPro" id="IPR052783">
    <property type="entry name" value="Metabolic/Drug-Res_Regulator"/>
</dbReference>
<dbReference type="PANTHER" id="PTHR47655:SF3">
    <property type="entry name" value="ZN(II)2CYS6 TRANSCRIPTION FACTOR (EUROFUNG)"/>
    <property type="match status" value="1"/>
</dbReference>
<evidence type="ECO:0000256" key="3">
    <source>
        <dbReference type="ARBA" id="ARBA00023163"/>
    </source>
</evidence>
<dbReference type="InterPro" id="IPR036864">
    <property type="entry name" value="Zn2-C6_fun-type_DNA-bd_sf"/>
</dbReference>
<evidence type="ECO:0000259" key="6">
    <source>
        <dbReference type="PROSITE" id="PS50048"/>
    </source>
</evidence>
<gene>
    <name evidence="7" type="ORF">BDV33DRAFT_229351</name>
</gene>
<accession>A0A5N6E9Y0</accession>
<dbReference type="Proteomes" id="UP000326799">
    <property type="component" value="Unassembled WGS sequence"/>
</dbReference>
<protein>
    <recommendedName>
        <fullName evidence="6">Zn(2)-C6 fungal-type domain-containing protein</fullName>
    </recommendedName>
</protein>
<evidence type="ECO:0000256" key="2">
    <source>
        <dbReference type="ARBA" id="ARBA00023125"/>
    </source>
</evidence>
<reference evidence="7 8" key="1">
    <citation type="submission" date="2019-04" db="EMBL/GenBank/DDBJ databases">
        <title>Fungal friends and foes A comparative genomics study of 23 Aspergillus species from section Flavi.</title>
        <authorList>
            <consortium name="DOE Joint Genome Institute"/>
            <person name="Kjaerbolling I."/>
            <person name="Vesth T.C."/>
            <person name="Frisvad J.C."/>
            <person name="Nybo J.L."/>
            <person name="Theobald S."/>
            <person name="Kildgaard S."/>
            <person name="Petersen T.I."/>
            <person name="Kuo A."/>
            <person name="Sato A."/>
            <person name="Lyhne E.K."/>
            <person name="Kogle M.E."/>
            <person name="Wiebenga A."/>
            <person name="Kun R.S."/>
            <person name="Lubbers R.J."/>
            <person name="Makela M.R."/>
            <person name="Barry K."/>
            <person name="Chovatia M."/>
            <person name="Clum A."/>
            <person name="Daum C."/>
            <person name="Haridas S."/>
            <person name="He G."/>
            <person name="LaButti K."/>
            <person name="Lipzen A."/>
            <person name="Mondo S."/>
            <person name="Pangilinan J."/>
            <person name="Riley R."/>
            <person name="Salamov A."/>
            <person name="Simmons B.A."/>
            <person name="Magnuson J.K."/>
            <person name="Henrissat B."/>
            <person name="Mortensen U.H."/>
            <person name="Larsen T.O."/>
            <person name="De vries R.P."/>
            <person name="Grigoriev I.V."/>
            <person name="Machida M."/>
            <person name="Baker S.E."/>
            <person name="Andersen M.R."/>
        </authorList>
    </citation>
    <scope>NUCLEOTIDE SEQUENCE [LARGE SCALE GENOMIC DNA]</scope>
    <source>
        <strain evidence="7 8">CBS 126849</strain>
    </source>
</reference>
<keyword evidence="8" id="KW-1185">Reference proteome</keyword>
<name>A0A5N6E9Y0_9EURO</name>
<evidence type="ECO:0000256" key="1">
    <source>
        <dbReference type="ARBA" id="ARBA00023015"/>
    </source>
</evidence>
<dbReference type="AlphaFoldDB" id="A0A5N6E9Y0"/>
<dbReference type="PROSITE" id="PS50048">
    <property type="entry name" value="ZN2_CY6_FUNGAL_2"/>
    <property type="match status" value="1"/>
</dbReference>
<feature type="domain" description="Zn(2)-C6 fungal-type" evidence="6">
    <location>
        <begin position="26"/>
        <end position="55"/>
    </location>
</feature>
<keyword evidence="4" id="KW-0539">Nucleus</keyword>
<feature type="region of interest" description="Disordered" evidence="5">
    <location>
        <begin position="156"/>
        <end position="176"/>
    </location>
</feature>
<evidence type="ECO:0000313" key="8">
    <source>
        <dbReference type="Proteomes" id="UP000326799"/>
    </source>
</evidence>
<evidence type="ECO:0000313" key="7">
    <source>
        <dbReference type="EMBL" id="KAB8213583.1"/>
    </source>
</evidence>
<dbReference type="SMART" id="SM00066">
    <property type="entry name" value="GAL4"/>
    <property type="match status" value="1"/>
</dbReference>
<evidence type="ECO:0000256" key="5">
    <source>
        <dbReference type="SAM" id="MobiDB-lite"/>
    </source>
</evidence>
<keyword evidence="2" id="KW-0238">DNA-binding</keyword>
<dbReference type="GO" id="GO:0000981">
    <property type="term" value="F:DNA-binding transcription factor activity, RNA polymerase II-specific"/>
    <property type="evidence" value="ECO:0007669"/>
    <property type="project" value="InterPro"/>
</dbReference>
<dbReference type="GO" id="GO:0009893">
    <property type="term" value="P:positive regulation of metabolic process"/>
    <property type="evidence" value="ECO:0007669"/>
    <property type="project" value="UniProtKB-ARBA"/>
</dbReference>
<dbReference type="SUPFAM" id="SSF57701">
    <property type="entry name" value="Zn2/Cys6 DNA-binding domain"/>
    <property type="match status" value="1"/>
</dbReference>
<proteinExistence type="predicted"/>
<dbReference type="PROSITE" id="PS00463">
    <property type="entry name" value="ZN2_CY6_FUNGAL_1"/>
    <property type="match status" value="1"/>
</dbReference>
<keyword evidence="3" id="KW-0804">Transcription</keyword>
<dbReference type="EMBL" id="ML733592">
    <property type="protein sequence ID" value="KAB8213583.1"/>
    <property type="molecule type" value="Genomic_DNA"/>
</dbReference>
<dbReference type="CDD" id="cd00067">
    <property type="entry name" value="GAL4"/>
    <property type="match status" value="1"/>
</dbReference>
<dbReference type="Gene3D" id="4.10.240.10">
    <property type="entry name" value="Zn(2)-C6 fungal-type DNA-binding domain"/>
    <property type="match status" value="1"/>
</dbReference>
<evidence type="ECO:0000256" key="4">
    <source>
        <dbReference type="ARBA" id="ARBA00023242"/>
    </source>
</evidence>
<feature type="compositionally biased region" description="Polar residues" evidence="5">
    <location>
        <begin position="156"/>
        <end position="173"/>
    </location>
</feature>
<keyword evidence="1" id="KW-0805">Transcription regulation</keyword>
<dbReference type="Pfam" id="PF00172">
    <property type="entry name" value="Zn_clus"/>
    <property type="match status" value="1"/>
</dbReference>
<dbReference type="GO" id="GO:0008270">
    <property type="term" value="F:zinc ion binding"/>
    <property type="evidence" value="ECO:0007669"/>
    <property type="project" value="InterPro"/>
</dbReference>
<dbReference type="InterPro" id="IPR001138">
    <property type="entry name" value="Zn2Cys6_DnaBD"/>
</dbReference>
<organism evidence="7 8">
    <name type="scientific">Aspergillus novoparasiticus</name>
    <dbReference type="NCBI Taxonomy" id="986946"/>
    <lineage>
        <taxon>Eukaryota</taxon>
        <taxon>Fungi</taxon>
        <taxon>Dikarya</taxon>
        <taxon>Ascomycota</taxon>
        <taxon>Pezizomycotina</taxon>
        <taxon>Eurotiomycetes</taxon>
        <taxon>Eurotiomycetidae</taxon>
        <taxon>Eurotiales</taxon>
        <taxon>Aspergillaceae</taxon>
        <taxon>Aspergillus</taxon>
        <taxon>Aspergillus subgen. Circumdati</taxon>
    </lineage>
</organism>